<evidence type="ECO:0000256" key="1">
    <source>
        <dbReference type="ARBA" id="ARBA00022741"/>
    </source>
</evidence>
<dbReference type="GO" id="GO:0016787">
    <property type="term" value="F:hydrolase activity"/>
    <property type="evidence" value="ECO:0007669"/>
    <property type="project" value="UniProtKB-KW"/>
</dbReference>
<dbReference type="InterPro" id="IPR011545">
    <property type="entry name" value="DEAD/DEAH_box_helicase_dom"/>
</dbReference>
<dbReference type="AlphaFoldDB" id="A0A1E5G3J4"/>
<keyword evidence="1" id="KW-0547">Nucleotide-binding</keyword>
<evidence type="ECO:0000256" key="3">
    <source>
        <dbReference type="ARBA" id="ARBA00022806"/>
    </source>
</evidence>
<dbReference type="Gene3D" id="3.40.50.300">
    <property type="entry name" value="P-loop containing nucleotide triphosphate hydrolases"/>
    <property type="match status" value="2"/>
</dbReference>
<dbReference type="SMART" id="SM00490">
    <property type="entry name" value="HELICc"/>
    <property type="match status" value="1"/>
</dbReference>
<keyword evidence="10" id="KW-1185">Reference proteome</keyword>
<dbReference type="InterPro" id="IPR014001">
    <property type="entry name" value="Helicase_ATP-bd"/>
</dbReference>
<dbReference type="CDD" id="cd00268">
    <property type="entry name" value="DEADc"/>
    <property type="match status" value="1"/>
</dbReference>
<dbReference type="OrthoDB" id="9805696at2"/>
<keyword evidence="4" id="KW-0067">ATP-binding</keyword>
<dbReference type="PANTHER" id="PTHR47959:SF13">
    <property type="entry name" value="ATP-DEPENDENT RNA HELICASE RHLE"/>
    <property type="match status" value="1"/>
</dbReference>
<dbReference type="InterPro" id="IPR001650">
    <property type="entry name" value="Helicase_C-like"/>
</dbReference>
<keyword evidence="2" id="KW-0378">Hydrolase</keyword>
<accession>A0A1E5G3J4</accession>
<dbReference type="EMBL" id="MIJE01000011">
    <property type="protein sequence ID" value="OEF97540.1"/>
    <property type="molecule type" value="Genomic_DNA"/>
</dbReference>
<dbReference type="RefSeq" id="WP_069642938.1">
    <property type="nucleotide sequence ID" value="NZ_MIJE01000011.1"/>
</dbReference>
<feature type="compositionally biased region" description="Polar residues" evidence="6">
    <location>
        <begin position="388"/>
        <end position="397"/>
    </location>
</feature>
<dbReference type="GO" id="GO:0005524">
    <property type="term" value="F:ATP binding"/>
    <property type="evidence" value="ECO:0007669"/>
    <property type="project" value="UniProtKB-KW"/>
</dbReference>
<feature type="domain" description="Helicase C-terminal" evidence="8">
    <location>
        <begin position="215"/>
        <end position="382"/>
    </location>
</feature>
<dbReference type="GO" id="GO:0003724">
    <property type="term" value="F:RNA helicase activity"/>
    <property type="evidence" value="ECO:0007669"/>
    <property type="project" value="TreeGrafter"/>
</dbReference>
<dbReference type="GO" id="GO:0005829">
    <property type="term" value="C:cytosol"/>
    <property type="evidence" value="ECO:0007669"/>
    <property type="project" value="TreeGrafter"/>
</dbReference>
<name>A0A1E5G3J4_9FIRM</name>
<reference evidence="9 10" key="1">
    <citation type="submission" date="2016-09" db="EMBL/GenBank/DDBJ databases">
        <title>Draft genome sequence for the type strain of Desulfuribacillus alkaliarsenatis AHT28, an obligately anaerobic, sulfidogenic bacterium isolated from Russian soda lake sediments.</title>
        <authorList>
            <person name="Abin C.A."/>
            <person name="Hollibaugh J.T."/>
        </authorList>
    </citation>
    <scope>NUCLEOTIDE SEQUENCE [LARGE SCALE GENOMIC DNA]</scope>
    <source>
        <strain evidence="9 10">AHT28</strain>
    </source>
</reference>
<dbReference type="PROSITE" id="PS51192">
    <property type="entry name" value="HELICASE_ATP_BIND_1"/>
    <property type="match status" value="1"/>
</dbReference>
<comment type="similarity">
    <text evidence="5">Belongs to the DEAD box helicase family.</text>
</comment>
<gene>
    <name evidence="9" type="ORF">BHF68_04865</name>
</gene>
<feature type="region of interest" description="Disordered" evidence="6">
    <location>
        <begin position="387"/>
        <end position="427"/>
    </location>
</feature>
<evidence type="ECO:0000256" key="4">
    <source>
        <dbReference type="ARBA" id="ARBA00022840"/>
    </source>
</evidence>
<feature type="domain" description="Helicase ATP-binding" evidence="7">
    <location>
        <begin position="34"/>
        <end position="203"/>
    </location>
</feature>
<dbReference type="InterPro" id="IPR044742">
    <property type="entry name" value="DEAD/DEAH_RhlB"/>
</dbReference>
<dbReference type="PROSITE" id="PS51194">
    <property type="entry name" value="HELICASE_CTER"/>
    <property type="match status" value="1"/>
</dbReference>
<evidence type="ECO:0000256" key="6">
    <source>
        <dbReference type="SAM" id="MobiDB-lite"/>
    </source>
</evidence>
<dbReference type="Proteomes" id="UP000094296">
    <property type="component" value="Unassembled WGS sequence"/>
</dbReference>
<dbReference type="STRING" id="766136.BHF68_04865"/>
<keyword evidence="3" id="KW-0347">Helicase</keyword>
<dbReference type="InterPro" id="IPR027417">
    <property type="entry name" value="P-loop_NTPase"/>
</dbReference>
<evidence type="ECO:0000259" key="7">
    <source>
        <dbReference type="PROSITE" id="PS51192"/>
    </source>
</evidence>
<dbReference type="InterPro" id="IPR050079">
    <property type="entry name" value="DEAD_box_RNA_helicase"/>
</dbReference>
<proteinExistence type="inferred from homology"/>
<organism evidence="9 10">
    <name type="scientific">Desulfuribacillus alkaliarsenatis</name>
    <dbReference type="NCBI Taxonomy" id="766136"/>
    <lineage>
        <taxon>Bacteria</taxon>
        <taxon>Bacillati</taxon>
        <taxon>Bacillota</taxon>
        <taxon>Desulfuribacillia</taxon>
        <taxon>Desulfuribacillales</taxon>
        <taxon>Desulfuribacillaceae</taxon>
        <taxon>Desulfuribacillus</taxon>
    </lineage>
</organism>
<dbReference type="GO" id="GO:0003676">
    <property type="term" value="F:nucleic acid binding"/>
    <property type="evidence" value="ECO:0007669"/>
    <property type="project" value="InterPro"/>
</dbReference>
<evidence type="ECO:0000256" key="5">
    <source>
        <dbReference type="ARBA" id="ARBA00038437"/>
    </source>
</evidence>
<dbReference type="CDD" id="cd18787">
    <property type="entry name" value="SF2_C_DEAD"/>
    <property type="match status" value="1"/>
</dbReference>
<dbReference type="Pfam" id="PF00270">
    <property type="entry name" value="DEAD"/>
    <property type="match status" value="1"/>
</dbReference>
<dbReference type="SUPFAM" id="SSF52540">
    <property type="entry name" value="P-loop containing nucleoside triphosphate hydrolases"/>
    <property type="match status" value="1"/>
</dbReference>
<evidence type="ECO:0000256" key="2">
    <source>
        <dbReference type="ARBA" id="ARBA00022801"/>
    </source>
</evidence>
<comment type="caution">
    <text evidence="9">The sequence shown here is derived from an EMBL/GenBank/DDBJ whole genome shotgun (WGS) entry which is preliminary data.</text>
</comment>
<sequence>MPKDFFQLGIRRNITDALNNNGITEATKIQQETIPLLLKGRDVVAQGQTGTGKTFAFILPMLQRINTKATSIQGLIITPTRELAIQITAELNKYADLVDAKILACYGGQDVDRQIQRLRARHIVVGTPGRILEHIGRGTINLADVSMVVLDEADQMLHMGFLPDVEEIISNTSSKRQTMLFSATIPKHVRMLAKKYMKKPTHIQVQVSKKITLDEIQQIVIPIEEHKKLSVLASLIDKYRPYLAMIFCKSKERVKEVYDQLVEQGYDCEQLHGELSQAKRQQVMKRFREAKLQLLIATDIAARGIDVEGVTHVFSYDIPRNSGDYIHRIGRTGRAGEEGLAVTFVAPTEHLALEKIEKGIAAKIERRGLDGETVLKPSNRLHKLQIKAATSNKQKSATRGKPAGKATGRKTGKVGLKANRSQGRRRK</sequence>
<evidence type="ECO:0008006" key="11">
    <source>
        <dbReference type="Google" id="ProtNLM"/>
    </source>
</evidence>
<protein>
    <recommendedName>
        <fullName evidence="11">DEAD/DEAH box helicase</fullName>
    </recommendedName>
</protein>
<evidence type="ECO:0000313" key="9">
    <source>
        <dbReference type="EMBL" id="OEF97540.1"/>
    </source>
</evidence>
<evidence type="ECO:0000313" key="10">
    <source>
        <dbReference type="Proteomes" id="UP000094296"/>
    </source>
</evidence>
<evidence type="ECO:0000259" key="8">
    <source>
        <dbReference type="PROSITE" id="PS51194"/>
    </source>
</evidence>
<dbReference type="SMART" id="SM00487">
    <property type="entry name" value="DEXDc"/>
    <property type="match status" value="1"/>
</dbReference>
<dbReference type="PANTHER" id="PTHR47959">
    <property type="entry name" value="ATP-DEPENDENT RNA HELICASE RHLE-RELATED"/>
    <property type="match status" value="1"/>
</dbReference>
<dbReference type="Pfam" id="PF00271">
    <property type="entry name" value="Helicase_C"/>
    <property type="match status" value="1"/>
</dbReference>